<dbReference type="OrthoDB" id="2429121at2759"/>
<feature type="compositionally biased region" description="Low complexity" evidence="1">
    <location>
        <begin position="439"/>
        <end position="458"/>
    </location>
</feature>
<dbReference type="Proteomes" id="UP000827284">
    <property type="component" value="Unassembled WGS sequence"/>
</dbReference>
<feature type="compositionally biased region" description="Low complexity" evidence="1">
    <location>
        <begin position="406"/>
        <end position="415"/>
    </location>
</feature>
<gene>
    <name evidence="2" type="ORF">EMPS_08565</name>
</gene>
<feature type="region of interest" description="Disordered" evidence="1">
    <location>
        <begin position="177"/>
        <end position="198"/>
    </location>
</feature>
<feature type="compositionally biased region" description="Polar residues" evidence="1">
    <location>
        <begin position="534"/>
        <end position="560"/>
    </location>
</feature>
<reference evidence="2" key="2">
    <citation type="journal article" date="2022" name="Microbiol. Resour. Announc.">
        <title>Whole-Genome Sequence of Entomortierella parvispora E1425, a Mucoromycotan Fungus Associated with Burkholderiaceae-Related Endosymbiotic Bacteria.</title>
        <authorList>
            <person name="Herlambang A."/>
            <person name="Guo Y."/>
            <person name="Takashima Y."/>
            <person name="Narisawa K."/>
            <person name="Ohta H."/>
            <person name="Nishizawa T."/>
        </authorList>
    </citation>
    <scope>NUCLEOTIDE SEQUENCE</scope>
    <source>
        <strain evidence="2">E1425</strain>
    </source>
</reference>
<feature type="region of interest" description="Disordered" evidence="1">
    <location>
        <begin position="114"/>
        <end position="149"/>
    </location>
</feature>
<feature type="region of interest" description="Disordered" evidence="1">
    <location>
        <begin position="316"/>
        <end position="347"/>
    </location>
</feature>
<feature type="region of interest" description="Disordered" evidence="1">
    <location>
        <begin position="390"/>
        <end position="474"/>
    </location>
</feature>
<organism evidence="2 3">
    <name type="scientific">Entomortierella parvispora</name>
    <dbReference type="NCBI Taxonomy" id="205924"/>
    <lineage>
        <taxon>Eukaryota</taxon>
        <taxon>Fungi</taxon>
        <taxon>Fungi incertae sedis</taxon>
        <taxon>Mucoromycota</taxon>
        <taxon>Mortierellomycotina</taxon>
        <taxon>Mortierellomycetes</taxon>
        <taxon>Mortierellales</taxon>
        <taxon>Mortierellaceae</taxon>
        <taxon>Entomortierella</taxon>
    </lineage>
</organism>
<feature type="compositionally biased region" description="Polar residues" evidence="1">
    <location>
        <begin position="754"/>
        <end position="767"/>
    </location>
</feature>
<comment type="caution">
    <text evidence="2">The sequence shown here is derived from an EMBL/GenBank/DDBJ whole genome shotgun (WGS) entry which is preliminary data.</text>
</comment>
<proteinExistence type="predicted"/>
<feature type="compositionally biased region" description="Low complexity" evidence="1">
    <location>
        <begin position="259"/>
        <end position="270"/>
    </location>
</feature>
<sequence>MPHLLNTVDSTLLSSLFDNQEAFEWSTDTLTTTPSQHPDSARLSFTEDSFTNVDTSLDFLQGIENPQFGSNTQIQDLFGQQQQAVLDAAMEVDGNWDLDELSLLLELSNCPTESTTASAASARTATKSVPLAPTSPPKSTTHIGHIPPREMKNPEEKEDFVHPGFYSLPTSSAATPTHSACASPYTPHAPPPMPSGKKRPLRDEDLMEVVLASQHSYGHSHRQHHVAQAALANRRHSCDTAPYSTSIAGSPAARNAMAQRLLQQQQQQQQHPRHHHHQENGVPPGQPFVATCSSPSGGNTFAEYLASLSQLGQAPFSPSTKAARGMVTSPSSSSSPNGRKRRSSKFKMEAELGRCSESLMRMSASTSPCPYGSPLLGPRLVPTQAAVSSNNAHNALPPPLQQHRNQQAAQSPLHLLQHHPHPGQPHVQTKSVGTRRHGQSASLSSSSSTSSSSPSGGSTHQRRNPAEVSSSTLPPDHFIFKEAMMGLNRQSLDGGCLNTSAYRSSSTAAGSSNRHDSASATPRMTTMHRRRSEPVNSYSHIHSHTSLSRDGQGTTRSPSFENGMGGSEQKSRMVSSHDASFEGTEASIPSRKKLLGKDSPQYPQFLQKQQQAYHPYFHKMMTPPRSLPPVTQSPLLPSQKDLVDALNGAIVSNATSETPILGQKRFGGDEGGEQEDGAAFAQSLLMLDPITTKLMDQLRLQEYLRSEQERSGSLSSASSSAPSDQDKELKVSNGTSLSTETATVVTAALATSTPHTPTSDGEPSSEK</sequence>
<evidence type="ECO:0000313" key="2">
    <source>
        <dbReference type="EMBL" id="GJJ76206.1"/>
    </source>
</evidence>
<feature type="region of interest" description="Disordered" evidence="1">
    <location>
        <begin position="502"/>
        <end position="570"/>
    </location>
</feature>
<evidence type="ECO:0000313" key="3">
    <source>
        <dbReference type="Proteomes" id="UP000827284"/>
    </source>
</evidence>
<name>A0A9P3HGL9_9FUNG</name>
<feature type="region of interest" description="Disordered" evidence="1">
    <location>
        <begin position="706"/>
        <end position="767"/>
    </location>
</feature>
<feature type="region of interest" description="Disordered" evidence="1">
    <location>
        <begin position="242"/>
        <end position="286"/>
    </location>
</feature>
<feature type="compositionally biased region" description="Low complexity" evidence="1">
    <location>
        <begin position="114"/>
        <end position="128"/>
    </location>
</feature>
<reference evidence="2" key="1">
    <citation type="submission" date="2021-11" db="EMBL/GenBank/DDBJ databases">
        <authorList>
            <person name="Herlambang A."/>
            <person name="Guo Y."/>
            <person name="Takashima Y."/>
            <person name="Nishizawa T."/>
        </authorList>
    </citation>
    <scope>NUCLEOTIDE SEQUENCE</scope>
    <source>
        <strain evidence="2">E1425</strain>
    </source>
</reference>
<feature type="compositionally biased region" description="Low complexity" evidence="1">
    <location>
        <begin position="735"/>
        <end position="753"/>
    </location>
</feature>
<evidence type="ECO:0000256" key="1">
    <source>
        <dbReference type="SAM" id="MobiDB-lite"/>
    </source>
</evidence>
<accession>A0A9P3HGL9</accession>
<keyword evidence="3" id="KW-1185">Reference proteome</keyword>
<protein>
    <submittedName>
        <fullName evidence="2">Uncharacterized protein</fullName>
    </submittedName>
</protein>
<feature type="compositionally biased region" description="Low complexity" evidence="1">
    <location>
        <begin position="711"/>
        <end position="723"/>
    </location>
</feature>
<dbReference type="AlphaFoldDB" id="A0A9P3HGL9"/>
<feature type="compositionally biased region" description="Polar residues" evidence="1">
    <location>
        <begin position="502"/>
        <end position="524"/>
    </location>
</feature>
<dbReference type="EMBL" id="BQFW01000012">
    <property type="protein sequence ID" value="GJJ76206.1"/>
    <property type="molecule type" value="Genomic_DNA"/>
</dbReference>